<reference evidence="1" key="1">
    <citation type="submission" date="2014-05" db="EMBL/GenBank/DDBJ databases">
        <authorList>
            <person name="Chronopoulou M."/>
        </authorList>
    </citation>
    <scope>NUCLEOTIDE SEQUENCE</scope>
    <source>
        <tissue evidence="1">Whole organism</tissue>
    </source>
</reference>
<evidence type="ECO:0000313" key="1">
    <source>
        <dbReference type="EMBL" id="CDW26199.1"/>
    </source>
</evidence>
<feature type="non-terminal residue" evidence="1">
    <location>
        <position position="1"/>
    </location>
</feature>
<accession>A0A0K2TJU6</accession>
<dbReference type="AlphaFoldDB" id="A0A0K2TJU6"/>
<proteinExistence type="predicted"/>
<organism evidence="1">
    <name type="scientific">Lepeophtheirus salmonis</name>
    <name type="common">Salmon louse</name>
    <name type="synonym">Caligus salmonis</name>
    <dbReference type="NCBI Taxonomy" id="72036"/>
    <lineage>
        <taxon>Eukaryota</taxon>
        <taxon>Metazoa</taxon>
        <taxon>Ecdysozoa</taxon>
        <taxon>Arthropoda</taxon>
        <taxon>Crustacea</taxon>
        <taxon>Multicrustacea</taxon>
        <taxon>Hexanauplia</taxon>
        <taxon>Copepoda</taxon>
        <taxon>Siphonostomatoida</taxon>
        <taxon>Caligidae</taxon>
        <taxon>Lepeophtheirus</taxon>
    </lineage>
</organism>
<name>A0A0K2TJU6_LEPSM</name>
<sequence>LWNLLYKSIHFYNTQIPLDYNHNKYHALFVFHSSDVLTHSRQGEQYLRLFCTSYYVLV</sequence>
<protein>
    <submittedName>
        <fullName evidence="1">Uncharacterized protein</fullName>
    </submittedName>
</protein>
<dbReference type="EMBL" id="HACA01008838">
    <property type="protein sequence ID" value="CDW26199.1"/>
    <property type="molecule type" value="Transcribed_RNA"/>
</dbReference>